<dbReference type="InterPro" id="IPR001608">
    <property type="entry name" value="Ala_racemase_N"/>
</dbReference>
<dbReference type="GO" id="GO:0008784">
    <property type="term" value="F:alanine racemase activity"/>
    <property type="evidence" value="ECO:0007669"/>
    <property type="project" value="UniProtKB-UniRule"/>
</dbReference>
<evidence type="ECO:0000256" key="6">
    <source>
        <dbReference type="PIRSR" id="PIRSR600821-52"/>
    </source>
</evidence>
<dbReference type="Gene3D" id="2.40.37.10">
    <property type="entry name" value="Lyase, Ornithine Decarboxylase, Chain A, domain 1"/>
    <property type="match status" value="1"/>
</dbReference>
<dbReference type="NCBIfam" id="TIGR00492">
    <property type="entry name" value="alr"/>
    <property type="match status" value="1"/>
</dbReference>
<dbReference type="GO" id="GO:0030170">
    <property type="term" value="F:pyridoxal phosphate binding"/>
    <property type="evidence" value="ECO:0007669"/>
    <property type="project" value="UniProtKB-UniRule"/>
</dbReference>
<comment type="pathway">
    <text evidence="4">Amino-acid biosynthesis; D-alanine biosynthesis; D-alanine from L-alanine: step 1/1.</text>
</comment>
<dbReference type="EC" id="5.1.1.1" evidence="4"/>
<comment type="function">
    <text evidence="4">Catalyzes the interconversion of L-alanine and D-alanine. May also act on other amino acids.</text>
</comment>
<dbReference type="PANTHER" id="PTHR30511">
    <property type="entry name" value="ALANINE RACEMASE"/>
    <property type="match status" value="1"/>
</dbReference>
<dbReference type="PROSITE" id="PS00395">
    <property type="entry name" value="ALANINE_RACEMASE"/>
    <property type="match status" value="1"/>
</dbReference>
<proteinExistence type="inferred from homology"/>
<dbReference type="Gene3D" id="3.20.20.10">
    <property type="entry name" value="Alanine racemase"/>
    <property type="match status" value="1"/>
</dbReference>
<dbReference type="PRINTS" id="PR00992">
    <property type="entry name" value="ALARACEMASE"/>
</dbReference>
<evidence type="ECO:0000256" key="2">
    <source>
        <dbReference type="ARBA" id="ARBA00022898"/>
    </source>
</evidence>
<dbReference type="InterPro" id="IPR009006">
    <property type="entry name" value="Ala_racemase/Decarboxylase_C"/>
</dbReference>
<comment type="catalytic activity">
    <reaction evidence="4">
        <text>L-alanine = D-alanine</text>
        <dbReference type="Rhea" id="RHEA:20249"/>
        <dbReference type="ChEBI" id="CHEBI:57416"/>
        <dbReference type="ChEBI" id="CHEBI:57972"/>
        <dbReference type="EC" id="5.1.1.1"/>
    </reaction>
</comment>
<dbReference type="HAMAP" id="MF_01201">
    <property type="entry name" value="Ala_racemase"/>
    <property type="match status" value="1"/>
</dbReference>
<comment type="similarity">
    <text evidence="4">Belongs to the alanine racemase family.</text>
</comment>
<evidence type="ECO:0000256" key="1">
    <source>
        <dbReference type="ARBA" id="ARBA00001933"/>
    </source>
</evidence>
<accession>A0A1H9SGT3</accession>
<dbReference type="STRING" id="64702.SAMN05443377_11316"/>
<evidence type="ECO:0000313" key="9">
    <source>
        <dbReference type="Proteomes" id="UP000198815"/>
    </source>
</evidence>
<comment type="cofactor">
    <cofactor evidence="1 4 5">
        <name>pyridoxal 5'-phosphate</name>
        <dbReference type="ChEBI" id="CHEBI:597326"/>
    </cofactor>
</comment>
<evidence type="ECO:0000256" key="5">
    <source>
        <dbReference type="PIRSR" id="PIRSR600821-50"/>
    </source>
</evidence>
<sequence length="399" mass="43159">MARARMVKSRWNDEAMLYATHLTIDLDAIRHNARAIRTRVGHRLVLAAVKADGYGHGAVEIARLFDREGLVDWLGVATVPEAIALREAGIGLPILKLSHAFPEELPAALDAHLRLPVVDAQSLAELAAAAGRPGARQRTRVHLAIDTGMRRIGCEPFQTVELARRIEEAGLELEGLFTHLPVSDTPAGREFTEQQLALFRSTVAAVQEDRAARGLAPVPLVHGASSAAAMSHDLGGLTMVRPGIVLYGLYPDPATPRTIALRPAMTMSSRVSMVKRIGAGDTVGYGRTWSAPTDRWIATVPVGYADGFNRLNSNRGRMLINGRSFPVAGRVCMDQTMLDLGESAEHGVHRGDRVTVMGRDGDEFIGCDELAGLAGTINYEVTSVIPPRVRRHYVDAAAR</sequence>
<dbReference type="FunFam" id="3.20.20.10:FF:000002">
    <property type="entry name" value="Alanine racemase"/>
    <property type="match status" value="1"/>
</dbReference>
<dbReference type="CDD" id="cd00430">
    <property type="entry name" value="PLPDE_III_AR"/>
    <property type="match status" value="1"/>
</dbReference>
<keyword evidence="9" id="KW-1185">Reference proteome</keyword>
<feature type="domain" description="Alanine racemase C-terminal" evidence="7">
    <location>
        <begin position="264"/>
        <end position="394"/>
    </location>
</feature>
<evidence type="ECO:0000313" key="8">
    <source>
        <dbReference type="EMBL" id="SER83603.1"/>
    </source>
</evidence>
<feature type="modified residue" description="N6-(pyridoxal phosphate)lysine" evidence="4 5">
    <location>
        <position position="50"/>
    </location>
</feature>
<dbReference type="EMBL" id="FOGZ01000013">
    <property type="protein sequence ID" value="SER83603.1"/>
    <property type="molecule type" value="Genomic_DNA"/>
</dbReference>
<feature type="active site" description="Proton acceptor; specific for D-alanine" evidence="4">
    <location>
        <position position="50"/>
    </location>
</feature>
<evidence type="ECO:0000256" key="3">
    <source>
        <dbReference type="ARBA" id="ARBA00023235"/>
    </source>
</evidence>
<dbReference type="Pfam" id="PF00842">
    <property type="entry name" value="Ala_racemase_C"/>
    <property type="match status" value="1"/>
</dbReference>
<dbReference type="InterPro" id="IPR011079">
    <property type="entry name" value="Ala_racemase_C"/>
</dbReference>
<evidence type="ECO:0000259" key="7">
    <source>
        <dbReference type="SMART" id="SM01005"/>
    </source>
</evidence>
<reference evidence="8 9" key="1">
    <citation type="submission" date="2016-10" db="EMBL/GenBank/DDBJ databases">
        <authorList>
            <person name="de Groot N.N."/>
        </authorList>
    </citation>
    <scope>NUCLEOTIDE SEQUENCE [LARGE SCALE GENOMIC DNA]</scope>
    <source>
        <strain evidence="8 9">DSM 16859</strain>
    </source>
</reference>
<dbReference type="UniPathway" id="UPA00042">
    <property type="reaction ID" value="UER00497"/>
</dbReference>
<dbReference type="Proteomes" id="UP000198815">
    <property type="component" value="Unassembled WGS sequence"/>
</dbReference>
<dbReference type="SMART" id="SM01005">
    <property type="entry name" value="Ala_racemase_C"/>
    <property type="match status" value="1"/>
</dbReference>
<dbReference type="GO" id="GO:0030632">
    <property type="term" value="P:D-alanine biosynthetic process"/>
    <property type="evidence" value="ECO:0007669"/>
    <property type="project" value="UniProtKB-UniRule"/>
</dbReference>
<dbReference type="InterPro" id="IPR029066">
    <property type="entry name" value="PLP-binding_barrel"/>
</dbReference>
<gene>
    <name evidence="8" type="ORF">SAMN05443377_11316</name>
</gene>
<dbReference type="AlphaFoldDB" id="A0A1H9SGT3"/>
<dbReference type="Pfam" id="PF01168">
    <property type="entry name" value="Ala_racemase_N"/>
    <property type="match status" value="1"/>
</dbReference>
<dbReference type="SUPFAM" id="SSF50621">
    <property type="entry name" value="Alanine racemase C-terminal domain-like"/>
    <property type="match status" value="1"/>
</dbReference>
<dbReference type="GO" id="GO:0005829">
    <property type="term" value="C:cytosol"/>
    <property type="evidence" value="ECO:0007669"/>
    <property type="project" value="TreeGrafter"/>
</dbReference>
<name>A0A1H9SGT3_9ACTN</name>
<dbReference type="InterPro" id="IPR020622">
    <property type="entry name" value="Ala_racemase_pyridoxalP-BS"/>
</dbReference>
<feature type="binding site" evidence="4 6">
    <location>
        <position position="151"/>
    </location>
    <ligand>
        <name>substrate</name>
    </ligand>
</feature>
<organism evidence="8 9">
    <name type="scientific">Propionibacterium cyclohexanicum</name>
    <dbReference type="NCBI Taxonomy" id="64702"/>
    <lineage>
        <taxon>Bacteria</taxon>
        <taxon>Bacillati</taxon>
        <taxon>Actinomycetota</taxon>
        <taxon>Actinomycetes</taxon>
        <taxon>Propionibacteriales</taxon>
        <taxon>Propionibacteriaceae</taxon>
        <taxon>Propionibacterium</taxon>
    </lineage>
</organism>
<feature type="binding site" evidence="4 6">
    <location>
        <position position="333"/>
    </location>
    <ligand>
        <name>substrate</name>
    </ligand>
</feature>
<keyword evidence="3 4" id="KW-0413">Isomerase</keyword>
<evidence type="ECO:0000256" key="4">
    <source>
        <dbReference type="HAMAP-Rule" id="MF_01201"/>
    </source>
</evidence>
<feature type="active site" description="Proton acceptor; specific for L-alanine" evidence="4">
    <location>
        <position position="285"/>
    </location>
</feature>
<dbReference type="InterPro" id="IPR000821">
    <property type="entry name" value="Ala_racemase"/>
</dbReference>
<dbReference type="PANTHER" id="PTHR30511:SF0">
    <property type="entry name" value="ALANINE RACEMASE, CATABOLIC-RELATED"/>
    <property type="match status" value="1"/>
</dbReference>
<keyword evidence="2 4" id="KW-0663">Pyridoxal phosphate</keyword>
<protein>
    <recommendedName>
        <fullName evidence="4">Alanine racemase</fullName>
        <ecNumber evidence="4">5.1.1.1</ecNumber>
    </recommendedName>
</protein>
<dbReference type="SUPFAM" id="SSF51419">
    <property type="entry name" value="PLP-binding barrel"/>
    <property type="match status" value="1"/>
</dbReference>